<evidence type="ECO:0000313" key="2">
    <source>
        <dbReference type="Proteomes" id="UP000240322"/>
    </source>
</evidence>
<dbReference type="Proteomes" id="UP000240322">
    <property type="component" value="Unassembled WGS sequence"/>
</dbReference>
<dbReference type="AlphaFoldDB" id="A0A2R6AE75"/>
<gene>
    <name evidence="1" type="ORF">B9Q03_13005</name>
</gene>
<dbReference type="EMBL" id="NEXE01000281">
    <property type="protein sequence ID" value="PSN84681.1"/>
    <property type="molecule type" value="Genomic_DNA"/>
</dbReference>
<comment type="caution">
    <text evidence="1">The sequence shown here is derived from an EMBL/GenBank/DDBJ whole genome shotgun (WGS) entry which is preliminary data.</text>
</comment>
<sequence>MMIMMMFEGFEGVFVKKSPFYKKEGFEVKNPRFPVSYPALKGRASCFFHPRYRVSTGVNSPRTAGTRKEFLVLTLKAFTIPRGFGFLIKKFQKTAFGKKSNS</sequence>
<reference evidence="1 2" key="1">
    <citation type="submission" date="2017-04" db="EMBL/GenBank/DDBJ databases">
        <title>Novel microbial lineages endemic to geothermal iron-oxide mats fill important gaps in the evolutionary history of Archaea.</title>
        <authorList>
            <person name="Jay Z.J."/>
            <person name="Beam J.P."/>
            <person name="Dlakic M."/>
            <person name="Rusch D.B."/>
            <person name="Kozubal M.A."/>
            <person name="Inskeep W.P."/>
        </authorList>
    </citation>
    <scope>NUCLEOTIDE SEQUENCE [LARGE SCALE GENOMIC DNA]</scope>
    <source>
        <strain evidence="1">OSP_D</strain>
    </source>
</reference>
<organism evidence="1 2">
    <name type="scientific">Candidatus Marsarchaeota G2 archaeon OSP_D</name>
    <dbReference type="NCBI Taxonomy" id="1978157"/>
    <lineage>
        <taxon>Archaea</taxon>
        <taxon>Candidatus Marsarchaeota</taxon>
        <taxon>Candidatus Marsarchaeota group 2</taxon>
    </lineage>
</organism>
<evidence type="ECO:0000313" key="1">
    <source>
        <dbReference type="EMBL" id="PSN84681.1"/>
    </source>
</evidence>
<proteinExistence type="predicted"/>
<protein>
    <submittedName>
        <fullName evidence="1">Uncharacterized protein</fullName>
    </submittedName>
</protein>
<accession>A0A2R6AE75</accession>
<name>A0A2R6AE75_9ARCH</name>